<feature type="region of interest" description="Disordered" evidence="1">
    <location>
        <begin position="1030"/>
        <end position="1049"/>
    </location>
</feature>
<reference evidence="2" key="1">
    <citation type="submission" date="2021-12" db="EMBL/GenBank/DDBJ databases">
        <authorList>
            <person name="Martin H S."/>
        </authorList>
    </citation>
    <scope>NUCLEOTIDE SEQUENCE</scope>
</reference>
<evidence type="ECO:0000256" key="1">
    <source>
        <dbReference type="SAM" id="MobiDB-lite"/>
    </source>
</evidence>
<feature type="compositionally biased region" description="Polar residues" evidence="1">
    <location>
        <begin position="1030"/>
        <end position="1043"/>
    </location>
</feature>
<accession>A0A8J9UDF9</accession>
<feature type="compositionally biased region" description="Basic and acidic residues" evidence="1">
    <location>
        <begin position="871"/>
        <end position="893"/>
    </location>
</feature>
<sequence>MLIDRVTEKSDSNEKQVLDIENNSQEHKIRNELIELRKTKYRSTDKANNLTTRDLVILYENMELHDASEINNKAPNQHVETVVYNDDSDSDVSDVSEIYSNEDIGNVFMVNNERIDLLNSIPSFETTLCHKYGNMDMETANLAGEFDKNLLFNDPYLNEQLNIHALSHCKYSDSTVIPASLLDYICCKRLEDNYNFYMDNIIKYVQHTIEQLKRISNGDYLTDRAKEKWRGVNNNQKTDDYKNTALMSCANIPVLVEGKVSGQKSTWDDIVHSEMDVRCLTKILEKKIIVEVPKLLCGTYKLFSRCCNDNLIISCKKDKQLTKFKNKDDSRVNVLLKLKRSNSGKVTTNINSVMVLKTMPCDKLKSDSCSNNMAVHIMEITPGKEHKVIEIENDLNDIHVKQSTSKNSLRSFQQPFKENYESQNKYDPDDNNESHLTTLADSSLNLITPDELRYTIRRLNVQSPVLEESEDTSTKKKRSPTRVRIKSPYENRSHVIEEKKRKKLLEIRERRERRKIAMNESHKITKAKYGRGAIMAQSSNSVTKLSITNKSFYNSIYGQTLNIDNKNFKKNLKRQKRDNVPSIDFDYDEEYKKDTILTPDKNSQKYINRSYYLDDADTEVMYLQKKSDGIQDETKEAATPSTSTLSNDFNNLNILKRLITNTSTTDMSYTDTTSSLHQNITLEVNEENTNEILNSTQSTTVVVPTNTPKQDEYKVKNYKKIVTIECRKSIDKIYDLMTKKCDTETNNDIYNESQIEDNFTDVAIGKESFITQGSDSGTSIKHELTSSSPSFFSFDKTNTMNHIPNKTSKRNSAKITRVTPKVIINSKTQANESDIIMKKDAKKNDTNKIIDNPLKAISQLLHDIDNVQKTRHKNDKELKSSQKHESLNSEKKNNSRPLTYKKQCRNDNELNTPRHLVQKEKRLQNLTNETIKLSPRLSTEKPANRFNRKKVKDIIDEVKELKGEAVRGPSKRSRLDSLAQPKKLYVKAHHEEYQNRHGKHYLTERQKLTTNQLSNREKLSPTIVNRQKTATEVSTVSTKQTIPGPSLGV</sequence>
<evidence type="ECO:0000313" key="2">
    <source>
        <dbReference type="EMBL" id="CAH0718117.1"/>
    </source>
</evidence>
<dbReference type="Proteomes" id="UP000838878">
    <property type="component" value="Chromosome 12"/>
</dbReference>
<name>A0A8J9UDF9_9NEOP</name>
<feature type="region of interest" description="Disordered" evidence="1">
    <location>
        <begin position="871"/>
        <end position="916"/>
    </location>
</feature>
<protein>
    <submittedName>
        <fullName evidence="2">Uncharacterized protein</fullName>
    </submittedName>
</protein>
<evidence type="ECO:0000313" key="3">
    <source>
        <dbReference type="Proteomes" id="UP000838878"/>
    </source>
</evidence>
<dbReference type="AlphaFoldDB" id="A0A8J9UDF9"/>
<keyword evidence="3" id="KW-1185">Reference proteome</keyword>
<feature type="non-terminal residue" evidence="2">
    <location>
        <position position="1049"/>
    </location>
</feature>
<feature type="region of interest" description="Disordered" evidence="1">
    <location>
        <begin position="465"/>
        <end position="490"/>
    </location>
</feature>
<proteinExistence type="predicted"/>
<feature type="compositionally biased region" description="Basic residues" evidence="1">
    <location>
        <begin position="475"/>
        <end position="485"/>
    </location>
</feature>
<dbReference type="EMBL" id="OV170232">
    <property type="protein sequence ID" value="CAH0718117.1"/>
    <property type="molecule type" value="Genomic_DNA"/>
</dbReference>
<gene>
    <name evidence="2" type="ORF">BINO364_LOCUS4648</name>
</gene>
<dbReference type="OrthoDB" id="8300628at2759"/>
<organism evidence="2 3">
    <name type="scientific">Brenthis ino</name>
    <name type="common">lesser marbled fritillary</name>
    <dbReference type="NCBI Taxonomy" id="405034"/>
    <lineage>
        <taxon>Eukaryota</taxon>
        <taxon>Metazoa</taxon>
        <taxon>Ecdysozoa</taxon>
        <taxon>Arthropoda</taxon>
        <taxon>Hexapoda</taxon>
        <taxon>Insecta</taxon>
        <taxon>Pterygota</taxon>
        <taxon>Neoptera</taxon>
        <taxon>Endopterygota</taxon>
        <taxon>Lepidoptera</taxon>
        <taxon>Glossata</taxon>
        <taxon>Ditrysia</taxon>
        <taxon>Papilionoidea</taxon>
        <taxon>Nymphalidae</taxon>
        <taxon>Heliconiinae</taxon>
        <taxon>Argynnini</taxon>
        <taxon>Brenthis</taxon>
    </lineage>
</organism>